<dbReference type="Gene3D" id="3.30.70.1490">
    <property type="entry name" value="Cysteine protease Prp"/>
    <property type="match status" value="1"/>
</dbReference>
<organism evidence="7 8">
    <name type="scientific">Candidatus Onthocola gallistercoris</name>
    <dbReference type="NCBI Taxonomy" id="2840876"/>
    <lineage>
        <taxon>Bacteria</taxon>
        <taxon>Bacillati</taxon>
        <taxon>Bacillota</taxon>
        <taxon>Bacilli</taxon>
        <taxon>Candidatus Onthocola</taxon>
    </lineage>
</organism>
<evidence type="ECO:0000256" key="5">
    <source>
        <dbReference type="ARBA" id="ARBA00044503"/>
    </source>
</evidence>
<keyword evidence="4" id="KW-0788">Thiol protease</keyword>
<evidence type="ECO:0000256" key="6">
    <source>
        <dbReference type="ARBA" id="ARBA00044538"/>
    </source>
</evidence>
<comment type="caution">
    <text evidence="7">The sequence shown here is derived from an EMBL/GenBank/DDBJ whole genome shotgun (WGS) entry which is preliminary data.</text>
</comment>
<dbReference type="CDD" id="cd16332">
    <property type="entry name" value="Prp-like"/>
    <property type="match status" value="1"/>
</dbReference>
<keyword evidence="3" id="KW-0378">Hydrolase</keyword>
<evidence type="ECO:0000313" key="8">
    <source>
        <dbReference type="Proteomes" id="UP000824164"/>
    </source>
</evidence>
<evidence type="ECO:0000256" key="3">
    <source>
        <dbReference type="ARBA" id="ARBA00022801"/>
    </source>
</evidence>
<reference evidence="7" key="2">
    <citation type="journal article" date="2021" name="PeerJ">
        <title>Extensive microbial diversity within the chicken gut microbiome revealed by metagenomics and culture.</title>
        <authorList>
            <person name="Gilroy R."/>
            <person name="Ravi A."/>
            <person name="Getino M."/>
            <person name="Pursley I."/>
            <person name="Horton D.L."/>
            <person name="Alikhan N.F."/>
            <person name="Baker D."/>
            <person name="Gharbi K."/>
            <person name="Hall N."/>
            <person name="Watson M."/>
            <person name="Adriaenssens E.M."/>
            <person name="Foster-Nyarko E."/>
            <person name="Jarju S."/>
            <person name="Secka A."/>
            <person name="Antonio M."/>
            <person name="Oren A."/>
            <person name="Chaudhuri R.R."/>
            <person name="La Ragione R."/>
            <person name="Hildebrand F."/>
            <person name="Pallen M.J."/>
        </authorList>
    </citation>
    <scope>NUCLEOTIDE SEQUENCE</scope>
    <source>
        <strain evidence="7">CHK187-14744</strain>
    </source>
</reference>
<dbReference type="Pfam" id="PF04327">
    <property type="entry name" value="Peptidase_Prp"/>
    <property type="match status" value="1"/>
</dbReference>
<comment type="similarity">
    <text evidence="5">Belongs to the Prp family.</text>
</comment>
<gene>
    <name evidence="7" type="ORF">IAB63_06485</name>
</gene>
<keyword evidence="2 7" id="KW-0645">Protease</keyword>
<keyword evidence="1" id="KW-0690">Ribosome biogenesis</keyword>
<evidence type="ECO:0000256" key="4">
    <source>
        <dbReference type="ARBA" id="ARBA00022807"/>
    </source>
</evidence>
<dbReference type="GO" id="GO:0006508">
    <property type="term" value="P:proteolysis"/>
    <property type="evidence" value="ECO:0007669"/>
    <property type="project" value="UniProtKB-KW"/>
</dbReference>
<dbReference type="InterPro" id="IPR007422">
    <property type="entry name" value="Peptidase_Prp"/>
</dbReference>
<sequence length="110" mass="12281">MITVTVFKDRQDRFKGFSSSGHAGYGDYGQDIVCSAVSVLVINTVNALQSLTSDNDFELYSSEETGDIRVTFSHDLSEKGEVLVKAMVLGLQSIQNEYDDKYIRVIFKEV</sequence>
<proteinExistence type="inferred from homology"/>
<dbReference type="EMBL" id="DVLT01000042">
    <property type="protein sequence ID" value="HIU02885.1"/>
    <property type="molecule type" value="Genomic_DNA"/>
</dbReference>
<name>A0A9D1KXU8_9FIRM</name>
<dbReference type="PANTHER" id="PTHR39178">
    <property type="entry name" value="HYPOTHETICAL RIBOSOME-ASSOCIATED PROTEIN"/>
    <property type="match status" value="1"/>
</dbReference>
<accession>A0A9D1KXU8</accession>
<dbReference type="InterPro" id="IPR036764">
    <property type="entry name" value="Peptidase_Prp_sf"/>
</dbReference>
<dbReference type="PANTHER" id="PTHR39178:SF1">
    <property type="entry name" value="RIBOSOMAL-PROCESSING CYSTEINE PROTEASE PRP"/>
    <property type="match status" value="1"/>
</dbReference>
<protein>
    <recommendedName>
        <fullName evidence="6">Ribosomal processing cysteine protease Prp</fullName>
    </recommendedName>
</protein>
<dbReference type="GO" id="GO:0042254">
    <property type="term" value="P:ribosome biogenesis"/>
    <property type="evidence" value="ECO:0007669"/>
    <property type="project" value="UniProtKB-KW"/>
</dbReference>
<dbReference type="GO" id="GO:0008234">
    <property type="term" value="F:cysteine-type peptidase activity"/>
    <property type="evidence" value="ECO:0007669"/>
    <property type="project" value="UniProtKB-KW"/>
</dbReference>
<evidence type="ECO:0000256" key="1">
    <source>
        <dbReference type="ARBA" id="ARBA00022517"/>
    </source>
</evidence>
<evidence type="ECO:0000313" key="7">
    <source>
        <dbReference type="EMBL" id="HIU02885.1"/>
    </source>
</evidence>
<dbReference type="SUPFAM" id="SSF118010">
    <property type="entry name" value="TM1457-like"/>
    <property type="match status" value="1"/>
</dbReference>
<reference evidence="7" key="1">
    <citation type="submission" date="2020-10" db="EMBL/GenBank/DDBJ databases">
        <authorList>
            <person name="Gilroy R."/>
        </authorList>
    </citation>
    <scope>NUCLEOTIDE SEQUENCE</scope>
    <source>
        <strain evidence="7">CHK187-14744</strain>
    </source>
</reference>
<dbReference type="Proteomes" id="UP000824164">
    <property type="component" value="Unassembled WGS sequence"/>
</dbReference>
<evidence type="ECO:0000256" key="2">
    <source>
        <dbReference type="ARBA" id="ARBA00022670"/>
    </source>
</evidence>
<dbReference type="AlphaFoldDB" id="A0A9D1KXU8"/>